<sequence length="142" mass="16188">MKYLGAYISPHKLDKNHQEVLLHKAIDKIDGWSSKGISQAGRATQISSVMNSLPIHSLTASLTNDCVIQKFQKLPRNYLWSSSKCKKGMHLISWKNVTTRKSCGGLGLKDIRIFKYSIHTSRILPFLNKEKILWSKCLFTKI</sequence>
<dbReference type="PANTHER" id="PTHR33116">
    <property type="entry name" value="REVERSE TRANSCRIPTASE ZINC-BINDING DOMAIN-CONTAINING PROTEIN-RELATED-RELATED"/>
    <property type="match status" value="1"/>
</dbReference>
<accession>A0AAQ3KR78</accession>
<dbReference type="Proteomes" id="UP001327560">
    <property type="component" value="Chromosome 6"/>
</dbReference>
<protein>
    <submittedName>
        <fullName evidence="1">Ribonuclease H protein</fullName>
    </submittedName>
</protein>
<proteinExistence type="predicted"/>
<dbReference type="EMBL" id="CP136895">
    <property type="protein sequence ID" value="WOL10556.1"/>
    <property type="molecule type" value="Genomic_DNA"/>
</dbReference>
<dbReference type="AlphaFoldDB" id="A0AAQ3KR78"/>
<reference evidence="1 2" key="1">
    <citation type="submission" date="2023-10" db="EMBL/GenBank/DDBJ databases">
        <title>Chromosome-scale genome assembly provides insights into flower coloration mechanisms of Canna indica.</title>
        <authorList>
            <person name="Li C."/>
        </authorList>
    </citation>
    <scope>NUCLEOTIDE SEQUENCE [LARGE SCALE GENOMIC DNA]</scope>
    <source>
        <tissue evidence="1">Flower</tissue>
    </source>
</reference>
<evidence type="ECO:0000313" key="1">
    <source>
        <dbReference type="EMBL" id="WOL10556.1"/>
    </source>
</evidence>
<evidence type="ECO:0000313" key="2">
    <source>
        <dbReference type="Proteomes" id="UP001327560"/>
    </source>
</evidence>
<dbReference type="PANTHER" id="PTHR33116:SF84">
    <property type="entry name" value="RNA-DIRECTED DNA POLYMERASE"/>
    <property type="match status" value="1"/>
</dbReference>
<keyword evidence="2" id="KW-1185">Reference proteome</keyword>
<organism evidence="1 2">
    <name type="scientific">Canna indica</name>
    <name type="common">Indian-shot</name>
    <dbReference type="NCBI Taxonomy" id="4628"/>
    <lineage>
        <taxon>Eukaryota</taxon>
        <taxon>Viridiplantae</taxon>
        <taxon>Streptophyta</taxon>
        <taxon>Embryophyta</taxon>
        <taxon>Tracheophyta</taxon>
        <taxon>Spermatophyta</taxon>
        <taxon>Magnoliopsida</taxon>
        <taxon>Liliopsida</taxon>
        <taxon>Zingiberales</taxon>
        <taxon>Cannaceae</taxon>
        <taxon>Canna</taxon>
    </lineage>
</organism>
<gene>
    <name evidence="1" type="ORF">Cni_G19314</name>
</gene>
<name>A0AAQ3KR78_9LILI</name>